<dbReference type="EMBL" id="JBFNXR010000052">
    <property type="protein sequence ID" value="MEW9856392.1"/>
    <property type="molecule type" value="Genomic_DNA"/>
</dbReference>
<organism evidence="2 3">
    <name type="scientific">Novosphingobium rhizovicinum</name>
    <dbReference type="NCBI Taxonomy" id="3228928"/>
    <lineage>
        <taxon>Bacteria</taxon>
        <taxon>Pseudomonadati</taxon>
        <taxon>Pseudomonadota</taxon>
        <taxon>Alphaproteobacteria</taxon>
        <taxon>Sphingomonadales</taxon>
        <taxon>Sphingomonadaceae</taxon>
        <taxon>Novosphingobium</taxon>
    </lineage>
</organism>
<feature type="chain" id="PRO_5046869105" evidence="1">
    <location>
        <begin position="24"/>
        <end position="549"/>
    </location>
</feature>
<evidence type="ECO:0000313" key="2">
    <source>
        <dbReference type="EMBL" id="MEW9856392.1"/>
    </source>
</evidence>
<accession>A0ABV3REX0</accession>
<name>A0ABV3REX0_9SPHN</name>
<comment type="caution">
    <text evidence="2">The sequence shown here is derived from an EMBL/GenBank/DDBJ whole genome shotgun (WGS) entry which is preliminary data.</text>
</comment>
<gene>
    <name evidence="2" type="ORF">ABUH87_14735</name>
</gene>
<protein>
    <submittedName>
        <fullName evidence="2">Uncharacterized protein</fullName>
    </submittedName>
</protein>
<sequence length="549" mass="59646">MTPSPTRRVAILLSLLGSVAGCAQTGGGGPAMTGPAIDRFAVSTVPFDPNLDLRTGTYTPSGSVLVSYADKGVEDRRQVKLATMDDDGTDFRPFFSGQIPERAKDNGIRFMVFPDNKRIFLGDFVLECATVLEQCTDPKLIPVQYPAEVAGGDHVSHRWSEMIVAPDNRHIAWTTLLSNYSAVVLTGELQKSGATYIIAKPQIISTLDPFQPDPAHPDGVLPKPVLGGEVKQFVHGGTALSVVGATRRDIPDSVVQSLLAPERQAITDTPGYTETTIFSPDERLGITMTTRFSEQTDPAILGLVPRPYPDSMNMGLSMLAYTYSVTGVRRARPGNIGPALIDIEASKTQDNYQGHNLSTDKDWVYRSPMSWHPGGQKAMWQEGRRTGGSERIQIVTLPDYRPAAPVPGKITPDRIPYGSTDLSVIKDYAKAARDIDVKVYGKRSGYITYRRTPAGVIEKSYFDFSDDGRSVYSGTERLAANPMGRSTYTAKLQLSGPQPGRMDLKMTFGPLTGELPAKLIFGPDASGEPLTHGFAEFNGRRIEASSLVP</sequence>
<dbReference type="Proteomes" id="UP001556118">
    <property type="component" value="Unassembled WGS sequence"/>
</dbReference>
<evidence type="ECO:0000256" key="1">
    <source>
        <dbReference type="SAM" id="SignalP"/>
    </source>
</evidence>
<dbReference type="PROSITE" id="PS51257">
    <property type="entry name" value="PROKAR_LIPOPROTEIN"/>
    <property type="match status" value="1"/>
</dbReference>
<keyword evidence="3" id="KW-1185">Reference proteome</keyword>
<evidence type="ECO:0000313" key="3">
    <source>
        <dbReference type="Proteomes" id="UP001556118"/>
    </source>
</evidence>
<dbReference type="RefSeq" id="WP_367774839.1">
    <property type="nucleotide sequence ID" value="NZ_JBFNXR010000052.1"/>
</dbReference>
<keyword evidence="1" id="KW-0732">Signal</keyword>
<feature type="signal peptide" evidence="1">
    <location>
        <begin position="1"/>
        <end position="23"/>
    </location>
</feature>
<reference evidence="2 3" key="1">
    <citation type="submission" date="2024-06" db="EMBL/GenBank/DDBJ databases">
        <title>Novosphingobium rhizovicinus M1R2S20.</title>
        <authorList>
            <person name="Sun J.-Q."/>
        </authorList>
    </citation>
    <scope>NUCLEOTIDE SEQUENCE [LARGE SCALE GENOMIC DNA]</scope>
    <source>
        <strain evidence="2 3">M1R2S20</strain>
    </source>
</reference>
<proteinExistence type="predicted"/>